<dbReference type="HOGENOM" id="CLU_2786132_0_0_7"/>
<sequence>MVVKFVILPNGQITEARIVTSQSTRHTILRNAALRALKRANPLPPFPKGLNKPSLPMILPIVYELRER</sequence>
<evidence type="ECO:0000313" key="6">
    <source>
        <dbReference type="EMBL" id="ETX02327.1"/>
    </source>
</evidence>
<dbReference type="GO" id="GO:0016020">
    <property type="term" value="C:membrane"/>
    <property type="evidence" value="ECO:0007669"/>
    <property type="project" value="UniProtKB-SubCell"/>
</dbReference>
<dbReference type="InterPro" id="IPR037682">
    <property type="entry name" value="TonB_C"/>
</dbReference>
<comment type="subcellular location">
    <subcellularLocation>
        <location evidence="1">Membrane</location>
        <topology evidence="1">Single-pass membrane protein</topology>
    </subcellularLocation>
</comment>
<feature type="domain" description="TonB C-terminal" evidence="5">
    <location>
        <begin position="1"/>
        <end position="68"/>
    </location>
</feature>
<evidence type="ECO:0000259" key="5">
    <source>
        <dbReference type="PROSITE" id="PS52015"/>
    </source>
</evidence>
<protein>
    <recommendedName>
        <fullName evidence="5">TonB C-terminal domain-containing protein</fullName>
    </recommendedName>
</protein>
<organism evidence="6 7">
    <name type="scientific">Candidatus Entotheonella gemina</name>
    <dbReference type="NCBI Taxonomy" id="1429439"/>
    <lineage>
        <taxon>Bacteria</taxon>
        <taxon>Pseudomonadati</taxon>
        <taxon>Nitrospinota/Tectimicrobiota group</taxon>
        <taxon>Candidatus Tectimicrobiota</taxon>
        <taxon>Candidatus Entotheonellia</taxon>
        <taxon>Candidatus Entotheonellales</taxon>
        <taxon>Candidatus Entotheonellaceae</taxon>
        <taxon>Candidatus Entotheonella</taxon>
    </lineage>
</organism>
<comment type="caution">
    <text evidence="6">The sequence shown here is derived from an EMBL/GenBank/DDBJ whole genome shotgun (WGS) entry which is preliminary data.</text>
</comment>
<evidence type="ECO:0000256" key="1">
    <source>
        <dbReference type="ARBA" id="ARBA00004167"/>
    </source>
</evidence>
<accession>W4LY95</accession>
<dbReference type="GO" id="GO:0055085">
    <property type="term" value="P:transmembrane transport"/>
    <property type="evidence" value="ECO:0007669"/>
    <property type="project" value="InterPro"/>
</dbReference>
<evidence type="ECO:0000313" key="7">
    <source>
        <dbReference type="Proteomes" id="UP000019140"/>
    </source>
</evidence>
<dbReference type="Pfam" id="PF03544">
    <property type="entry name" value="TonB_C"/>
    <property type="match status" value="1"/>
</dbReference>
<name>W4LY95_9BACT</name>
<evidence type="ECO:0000256" key="3">
    <source>
        <dbReference type="ARBA" id="ARBA00022989"/>
    </source>
</evidence>
<keyword evidence="2" id="KW-0812">Transmembrane</keyword>
<dbReference type="EMBL" id="AZHX01001540">
    <property type="protein sequence ID" value="ETX02327.1"/>
    <property type="molecule type" value="Genomic_DNA"/>
</dbReference>
<dbReference type="PROSITE" id="PS52015">
    <property type="entry name" value="TONB_CTD"/>
    <property type="match status" value="1"/>
</dbReference>
<proteinExistence type="predicted"/>
<dbReference type="NCBIfam" id="TIGR01352">
    <property type="entry name" value="tonB_Cterm"/>
    <property type="match status" value="1"/>
</dbReference>
<evidence type="ECO:0000256" key="4">
    <source>
        <dbReference type="ARBA" id="ARBA00023136"/>
    </source>
</evidence>
<reference evidence="6 7" key="1">
    <citation type="journal article" date="2014" name="Nature">
        <title>An environmental bacterial taxon with a large and distinct metabolic repertoire.</title>
        <authorList>
            <person name="Wilson M.C."/>
            <person name="Mori T."/>
            <person name="Ruckert C."/>
            <person name="Uria A.R."/>
            <person name="Helf M.J."/>
            <person name="Takada K."/>
            <person name="Gernert C."/>
            <person name="Steffens U.A."/>
            <person name="Heycke N."/>
            <person name="Schmitt S."/>
            <person name="Rinke C."/>
            <person name="Helfrich E.J."/>
            <person name="Brachmann A.O."/>
            <person name="Gurgui C."/>
            <person name="Wakimoto T."/>
            <person name="Kracht M."/>
            <person name="Crusemann M."/>
            <person name="Hentschel U."/>
            <person name="Abe I."/>
            <person name="Matsunaga S."/>
            <person name="Kalinowski J."/>
            <person name="Takeyama H."/>
            <person name="Piel J."/>
        </authorList>
    </citation>
    <scope>NUCLEOTIDE SEQUENCE [LARGE SCALE GENOMIC DNA]</scope>
    <source>
        <strain evidence="7">TSY2</strain>
    </source>
</reference>
<gene>
    <name evidence="6" type="ORF">ETSY2_35735</name>
</gene>
<dbReference type="AlphaFoldDB" id="W4LY95"/>
<dbReference type="SUPFAM" id="SSF74653">
    <property type="entry name" value="TolA/TonB C-terminal domain"/>
    <property type="match status" value="1"/>
</dbReference>
<dbReference type="Gene3D" id="3.30.1150.10">
    <property type="match status" value="1"/>
</dbReference>
<keyword evidence="3" id="KW-1133">Transmembrane helix</keyword>
<dbReference type="Proteomes" id="UP000019140">
    <property type="component" value="Unassembled WGS sequence"/>
</dbReference>
<evidence type="ECO:0000256" key="2">
    <source>
        <dbReference type="ARBA" id="ARBA00022692"/>
    </source>
</evidence>
<dbReference type="InterPro" id="IPR006260">
    <property type="entry name" value="TonB/TolA_C"/>
</dbReference>
<keyword evidence="4" id="KW-0472">Membrane</keyword>
<keyword evidence="7" id="KW-1185">Reference proteome</keyword>